<feature type="non-terminal residue" evidence="1">
    <location>
        <position position="1"/>
    </location>
</feature>
<dbReference type="Proteomes" id="UP000003412">
    <property type="component" value="Chromosome"/>
</dbReference>
<dbReference type="EMBL" id="ADXF01001182">
    <property type="protein sequence ID" value="EFR86383.1"/>
    <property type="molecule type" value="Genomic_DNA"/>
</dbReference>
<evidence type="ECO:0000313" key="2">
    <source>
        <dbReference type="Proteomes" id="UP000003412"/>
    </source>
</evidence>
<protein>
    <submittedName>
        <fullName evidence="1">Uncharacterized protein</fullName>
    </submittedName>
</protein>
<reference evidence="1 2" key="1">
    <citation type="journal article" date="2010" name="Microbiol. Resour. Announc.">
        <title>Comparative genomics of the bacterial genus Listeria: Genome evolution is characterized by limited gene acquisition and limited gene loss.</title>
        <authorList>
            <person name="den Bakker H.C."/>
            <person name="Cummings C.A."/>
            <person name="Ferreira V."/>
            <person name="Vatta P."/>
            <person name="Orsi R.H."/>
            <person name="Degoricija L."/>
            <person name="Barker M."/>
            <person name="Petrauskene O."/>
            <person name="Furtado M.R."/>
            <person name="Wiedmann M."/>
        </authorList>
    </citation>
    <scope>NUCLEOTIDE SEQUENCE [LARGE SCALE GENOMIC DNA]</scope>
    <source>
        <strain evidence="1 2">FSL S4-120</strain>
    </source>
</reference>
<gene>
    <name evidence="1" type="ORF">NT05LM_3326</name>
</gene>
<comment type="caution">
    <text evidence="1">The sequence shown here is derived from an EMBL/GenBank/DDBJ whole genome shotgun (WGS) entry which is preliminary data.</text>
</comment>
<evidence type="ECO:0000313" key="1">
    <source>
        <dbReference type="EMBL" id="EFR86383.1"/>
    </source>
</evidence>
<sequence length="33" mass="3443">PCPPTSAKASKIALISSKPFSLRSSMKSPIQPS</sequence>
<accession>A0ABP2JSP5</accession>
<name>A0ABP2JSP5_9LIST</name>
<proteinExistence type="predicted"/>
<keyword evidence="2" id="KW-1185">Reference proteome</keyword>
<organism evidence="1 2">
    <name type="scientific">Listeria marthii FSL S4-120</name>
    <dbReference type="NCBI Taxonomy" id="702457"/>
    <lineage>
        <taxon>Bacteria</taxon>
        <taxon>Bacillati</taxon>
        <taxon>Bacillota</taxon>
        <taxon>Bacilli</taxon>
        <taxon>Bacillales</taxon>
        <taxon>Listeriaceae</taxon>
        <taxon>Listeria</taxon>
    </lineage>
</organism>